<evidence type="ECO:0000256" key="9">
    <source>
        <dbReference type="PIRSR" id="PIRSR604385-2"/>
    </source>
</evidence>
<organism evidence="11 12">
    <name type="scientific">Pseudoduganella guangdongensis</name>
    <dbReference type="NCBI Taxonomy" id="2692179"/>
    <lineage>
        <taxon>Bacteria</taxon>
        <taxon>Pseudomonadati</taxon>
        <taxon>Pseudomonadota</taxon>
        <taxon>Betaproteobacteria</taxon>
        <taxon>Burkholderiales</taxon>
        <taxon>Oxalobacteraceae</taxon>
        <taxon>Telluria group</taxon>
        <taxon>Pseudoduganella</taxon>
    </lineage>
</organism>
<keyword evidence="6" id="KW-0378">Hydrolase</keyword>
<dbReference type="GO" id="GO:0046872">
    <property type="term" value="F:metal ion binding"/>
    <property type="evidence" value="ECO:0007669"/>
    <property type="project" value="UniProtKB-KW"/>
</dbReference>
<evidence type="ECO:0000313" key="12">
    <source>
        <dbReference type="Proteomes" id="UP000448575"/>
    </source>
</evidence>
<comment type="cofactor">
    <cofactor evidence="2 9">
        <name>Mg(2+)</name>
        <dbReference type="ChEBI" id="CHEBI:18420"/>
    </cofactor>
</comment>
<dbReference type="Proteomes" id="UP000448575">
    <property type="component" value="Unassembled WGS sequence"/>
</dbReference>
<dbReference type="GO" id="GO:0016818">
    <property type="term" value="F:hydrolase activity, acting on acid anhydrides, in phosphorus-containing anhydrides"/>
    <property type="evidence" value="ECO:0007669"/>
    <property type="project" value="InterPro"/>
</dbReference>
<dbReference type="InterPro" id="IPR004385">
    <property type="entry name" value="NDP_pyrophosphatase"/>
</dbReference>
<protein>
    <recommendedName>
        <fullName evidence="5">GDP-mannose pyrophosphatase</fullName>
    </recommendedName>
    <alternativeName>
        <fullName evidence="7">GDP-mannose hydrolase</fullName>
    </alternativeName>
    <alternativeName>
        <fullName evidence="8">GDPMK</fullName>
    </alternativeName>
</protein>
<dbReference type="Gene3D" id="3.40.50.10400">
    <property type="entry name" value="Hypothetical protein PA1492"/>
    <property type="match status" value="1"/>
</dbReference>
<feature type="binding site" evidence="9">
    <location>
        <position position="99"/>
    </location>
    <ligand>
        <name>Mg(2+)</name>
        <dbReference type="ChEBI" id="CHEBI:18420"/>
        <label>1</label>
    </ligand>
</feature>
<keyword evidence="9" id="KW-0460">Magnesium</keyword>
<evidence type="ECO:0000256" key="2">
    <source>
        <dbReference type="ARBA" id="ARBA00001946"/>
    </source>
</evidence>
<dbReference type="RefSeq" id="WP_161023822.1">
    <property type="nucleotide sequence ID" value="NZ_WWCJ01000001.1"/>
</dbReference>
<name>A0A6N9HBD5_9BURK</name>
<dbReference type="SUPFAM" id="SSF55811">
    <property type="entry name" value="Nudix"/>
    <property type="match status" value="1"/>
</dbReference>
<feature type="domain" description="Nudix hydrolase" evidence="10">
    <location>
        <begin position="43"/>
        <end position="181"/>
    </location>
</feature>
<evidence type="ECO:0000256" key="6">
    <source>
        <dbReference type="ARBA" id="ARBA00022801"/>
    </source>
</evidence>
<gene>
    <name evidence="11" type="ORF">GTP41_01765</name>
</gene>
<evidence type="ECO:0000256" key="3">
    <source>
        <dbReference type="ARBA" id="ARBA00007275"/>
    </source>
</evidence>
<evidence type="ECO:0000256" key="4">
    <source>
        <dbReference type="ARBA" id="ARBA00011738"/>
    </source>
</evidence>
<accession>A0A6N9HBD5</accession>
<evidence type="ECO:0000256" key="5">
    <source>
        <dbReference type="ARBA" id="ARBA00016377"/>
    </source>
</evidence>
<comment type="subunit">
    <text evidence="4">Homodimer.</text>
</comment>
<comment type="similarity">
    <text evidence="3">Belongs to the Nudix hydrolase family. NudK subfamily.</text>
</comment>
<dbReference type="EMBL" id="WWCJ01000001">
    <property type="protein sequence ID" value="MYN00818.1"/>
    <property type="molecule type" value="Genomic_DNA"/>
</dbReference>
<dbReference type="GO" id="GO:0006753">
    <property type="term" value="P:nucleoside phosphate metabolic process"/>
    <property type="evidence" value="ECO:0007669"/>
    <property type="project" value="TreeGrafter"/>
</dbReference>
<dbReference type="GO" id="GO:0005829">
    <property type="term" value="C:cytosol"/>
    <property type="evidence" value="ECO:0007669"/>
    <property type="project" value="TreeGrafter"/>
</dbReference>
<dbReference type="PANTHER" id="PTHR11839:SF18">
    <property type="entry name" value="NUDIX HYDROLASE DOMAIN-CONTAINING PROTEIN"/>
    <property type="match status" value="1"/>
</dbReference>
<feature type="binding site" evidence="9">
    <location>
        <position position="84"/>
    </location>
    <ligand>
        <name>Mg(2+)</name>
        <dbReference type="ChEBI" id="CHEBI:18420"/>
        <label>1</label>
    </ligand>
</feature>
<keyword evidence="12" id="KW-1185">Reference proteome</keyword>
<keyword evidence="9" id="KW-0479">Metal-binding</keyword>
<dbReference type="PANTHER" id="PTHR11839">
    <property type="entry name" value="UDP/ADP-SUGAR PYROPHOSPHATASE"/>
    <property type="match status" value="1"/>
</dbReference>
<evidence type="ECO:0000256" key="7">
    <source>
        <dbReference type="ARBA" id="ARBA00032162"/>
    </source>
</evidence>
<reference evidence="11 12" key="1">
    <citation type="submission" date="2019-12" db="EMBL/GenBank/DDBJ databases">
        <title>Novel species isolated from a subtropical stream in China.</title>
        <authorList>
            <person name="Lu H."/>
        </authorList>
    </citation>
    <scope>NUCLEOTIDE SEQUENCE [LARGE SCALE GENOMIC DNA]</scope>
    <source>
        <strain evidence="11 12">DS3</strain>
    </source>
</reference>
<feature type="binding site" evidence="9">
    <location>
        <position position="103"/>
    </location>
    <ligand>
        <name>Mg(2+)</name>
        <dbReference type="ChEBI" id="CHEBI:18420"/>
        <label>1</label>
    </ligand>
</feature>
<feature type="binding site" evidence="9">
    <location>
        <position position="152"/>
    </location>
    <ligand>
        <name>Mg(2+)</name>
        <dbReference type="ChEBI" id="CHEBI:18420"/>
        <label>1</label>
    </ligand>
</feature>
<comment type="caution">
    <text evidence="11">The sequence shown here is derived from an EMBL/GenBank/DDBJ whole genome shotgun (WGS) entry which is preliminary data.</text>
</comment>
<evidence type="ECO:0000256" key="1">
    <source>
        <dbReference type="ARBA" id="ARBA00000847"/>
    </source>
</evidence>
<proteinExistence type="inferred from homology"/>
<comment type="catalytic activity">
    <reaction evidence="1">
        <text>GDP-alpha-D-mannose + H2O = alpha-D-mannose 1-phosphate + GMP + 2 H(+)</text>
        <dbReference type="Rhea" id="RHEA:27978"/>
        <dbReference type="ChEBI" id="CHEBI:15377"/>
        <dbReference type="ChEBI" id="CHEBI:15378"/>
        <dbReference type="ChEBI" id="CHEBI:57527"/>
        <dbReference type="ChEBI" id="CHEBI:58115"/>
        <dbReference type="ChEBI" id="CHEBI:58409"/>
    </reaction>
</comment>
<dbReference type="InterPro" id="IPR015797">
    <property type="entry name" value="NUDIX_hydrolase-like_dom_sf"/>
</dbReference>
<dbReference type="CDD" id="cd24157">
    <property type="entry name" value="NUDIX_GDPMK"/>
    <property type="match status" value="1"/>
</dbReference>
<dbReference type="Gene3D" id="3.90.79.10">
    <property type="entry name" value="Nucleoside Triphosphate Pyrophosphohydrolase"/>
    <property type="match status" value="1"/>
</dbReference>
<dbReference type="NCBIfam" id="TIGR00052">
    <property type="entry name" value="nudix-type nucleoside diphosphatase, YffH/AdpP family"/>
    <property type="match status" value="1"/>
</dbReference>
<dbReference type="InterPro" id="IPR000086">
    <property type="entry name" value="NUDIX_hydrolase_dom"/>
</dbReference>
<sequence>MQEYVRVKTVQLLSDDWYVLKKTTFDLRRRDGRWQTMTRETYDRGNGAVALLYNRARRTVLLTRQFRFPAYVNQHDGYLIEAPAGMLDDAHPEERMHAELEEETGHKVAKLQQVFDVFMSPGSVTERLHFFVGEYDADSQVGSGGGLEHEGEDIEVIELDADQALAMTASGEIMDGKTIMLLQYLHLHVLPPRSMLILIAGPYRSGTGDDPGRMAANVAAMEAYVLPLYERGHTPVLGEWLALPVLHAAGSQKVGDAVYEQIFHPHCERLLAHCDAVLRVGGASVGADAMVALAQQLGLLVYRSLDEIPAVKP</sequence>
<evidence type="ECO:0000256" key="8">
    <source>
        <dbReference type="ARBA" id="ARBA00032272"/>
    </source>
</evidence>
<evidence type="ECO:0000313" key="11">
    <source>
        <dbReference type="EMBL" id="MYN00818.1"/>
    </source>
</evidence>
<dbReference type="GO" id="GO:0019693">
    <property type="term" value="P:ribose phosphate metabolic process"/>
    <property type="evidence" value="ECO:0007669"/>
    <property type="project" value="TreeGrafter"/>
</dbReference>
<dbReference type="PROSITE" id="PS51462">
    <property type="entry name" value="NUDIX"/>
    <property type="match status" value="1"/>
</dbReference>
<dbReference type="AlphaFoldDB" id="A0A6N9HBD5"/>
<evidence type="ECO:0000259" key="10">
    <source>
        <dbReference type="PROSITE" id="PS51462"/>
    </source>
</evidence>
<dbReference type="Pfam" id="PF00293">
    <property type="entry name" value="NUDIX"/>
    <property type="match status" value="1"/>
</dbReference>